<evidence type="ECO:0000313" key="1">
    <source>
        <dbReference type="EMBL" id="KAK7485462.1"/>
    </source>
</evidence>
<dbReference type="Proteomes" id="UP001519460">
    <property type="component" value="Unassembled WGS sequence"/>
</dbReference>
<accession>A0ABD0KEP3</accession>
<evidence type="ECO:0000313" key="2">
    <source>
        <dbReference type="Proteomes" id="UP001519460"/>
    </source>
</evidence>
<gene>
    <name evidence="1" type="ORF">BaRGS_00023272</name>
</gene>
<dbReference type="AlphaFoldDB" id="A0ABD0KEP3"/>
<dbReference type="EMBL" id="JACVVK020000194">
    <property type="protein sequence ID" value="KAK7485462.1"/>
    <property type="molecule type" value="Genomic_DNA"/>
</dbReference>
<proteinExistence type="predicted"/>
<organism evidence="1 2">
    <name type="scientific">Batillaria attramentaria</name>
    <dbReference type="NCBI Taxonomy" id="370345"/>
    <lineage>
        <taxon>Eukaryota</taxon>
        <taxon>Metazoa</taxon>
        <taxon>Spiralia</taxon>
        <taxon>Lophotrochozoa</taxon>
        <taxon>Mollusca</taxon>
        <taxon>Gastropoda</taxon>
        <taxon>Caenogastropoda</taxon>
        <taxon>Sorbeoconcha</taxon>
        <taxon>Cerithioidea</taxon>
        <taxon>Batillariidae</taxon>
        <taxon>Batillaria</taxon>
    </lineage>
</organism>
<protein>
    <submittedName>
        <fullName evidence="1">Uncharacterized protein</fullName>
    </submittedName>
</protein>
<reference evidence="1 2" key="1">
    <citation type="journal article" date="2023" name="Sci. Data">
        <title>Genome assembly of the Korean intertidal mud-creeper Batillaria attramentaria.</title>
        <authorList>
            <person name="Patra A.K."/>
            <person name="Ho P.T."/>
            <person name="Jun S."/>
            <person name="Lee S.J."/>
            <person name="Kim Y."/>
            <person name="Won Y.J."/>
        </authorList>
    </citation>
    <scope>NUCLEOTIDE SEQUENCE [LARGE SCALE GENOMIC DNA]</scope>
    <source>
        <strain evidence="1">Wonlab-2016</strain>
    </source>
</reference>
<name>A0ABD0KEP3_9CAEN</name>
<keyword evidence="2" id="KW-1185">Reference proteome</keyword>
<comment type="caution">
    <text evidence="1">The sequence shown here is derived from an EMBL/GenBank/DDBJ whole genome shotgun (WGS) entry which is preliminary data.</text>
</comment>
<sequence length="113" mass="12511">MESRDQRDRVLELAMCCSLDLSAKTPFSFGAGGWKNNIPALRLEDTGRPVRFIKISQSDSPNYYQCQASFRPQDFPGIGSSICTSTSESMSRIPSVTLCAAPAHQRACQEYQV</sequence>